<evidence type="ECO:0000259" key="10">
    <source>
        <dbReference type="SMART" id="SM01029"/>
    </source>
</evidence>
<evidence type="ECO:0000256" key="1">
    <source>
        <dbReference type="ARBA" id="ARBA00001412"/>
    </source>
</evidence>
<comment type="catalytic activity">
    <reaction evidence="1">
        <text>Hydrolysis of terminal non-reducing beta-D-galactose residues in beta-D-galactosides.</text>
        <dbReference type="EC" id="3.2.1.23"/>
    </reaction>
</comment>
<dbReference type="Gene3D" id="2.60.390.10">
    <property type="entry name" value="Beta-galactosidase, domain 3"/>
    <property type="match status" value="1"/>
</dbReference>
<organism evidence="11 12">
    <name type="scientific">Somion occarium</name>
    <dbReference type="NCBI Taxonomy" id="3059160"/>
    <lineage>
        <taxon>Eukaryota</taxon>
        <taxon>Fungi</taxon>
        <taxon>Dikarya</taxon>
        <taxon>Basidiomycota</taxon>
        <taxon>Agaricomycotina</taxon>
        <taxon>Agaricomycetes</taxon>
        <taxon>Polyporales</taxon>
        <taxon>Cerrenaceae</taxon>
        <taxon>Somion</taxon>
    </lineage>
</organism>
<dbReference type="Pfam" id="PF01301">
    <property type="entry name" value="Glyco_hydro_35"/>
    <property type="match status" value="1"/>
</dbReference>
<keyword evidence="5" id="KW-0378">Hydrolase</keyword>
<evidence type="ECO:0000313" key="11">
    <source>
        <dbReference type="EMBL" id="CAL1711292.1"/>
    </source>
</evidence>
<name>A0ABP1DVP3_9APHY</name>
<dbReference type="InterPro" id="IPR031330">
    <property type="entry name" value="Gly_Hdrlase_35_cat"/>
</dbReference>
<dbReference type="InterPro" id="IPR008979">
    <property type="entry name" value="Galactose-bd-like_sf"/>
</dbReference>
<dbReference type="SUPFAM" id="SSF117100">
    <property type="entry name" value="Beta-galactosidase LacA, domain 3"/>
    <property type="match status" value="1"/>
</dbReference>
<dbReference type="InterPro" id="IPR001944">
    <property type="entry name" value="Glycoside_Hdrlase_35"/>
</dbReference>
<dbReference type="SUPFAM" id="SSF51011">
    <property type="entry name" value="Glycosyl hydrolase domain"/>
    <property type="match status" value="1"/>
</dbReference>
<keyword evidence="9" id="KW-1133">Transmembrane helix</keyword>
<dbReference type="InterPro" id="IPR017853">
    <property type="entry name" value="GH"/>
</dbReference>
<keyword evidence="4" id="KW-0732">Signal</keyword>
<accession>A0ABP1DVP3</accession>
<evidence type="ECO:0000256" key="2">
    <source>
        <dbReference type="ARBA" id="ARBA00009809"/>
    </source>
</evidence>
<dbReference type="PRINTS" id="PR00742">
    <property type="entry name" value="GLHYDRLASE35"/>
</dbReference>
<dbReference type="InterPro" id="IPR025300">
    <property type="entry name" value="BetaGal_jelly_roll_dom"/>
</dbReference>
<dbReference type="Pfam" id="PF10435">
    <property type="entry name" value="BetaGal_dom2"/>
    <property type="match status" value="1"/>
</dbReference>
<dbReference type="Gene3D" id="3.20.20.80">
    <property type="entry name" value="Glycosidases"/>
    <property type="match status" value="1"/>
</dbReference>
<evidence type="ECO:0000256" key="6">
    <source>
        <dbReference type="ARBA" id="ARBA00023180"/>
    </source>
</evidence>
<protein>
    <recommendedName>
        <fullName evidence="3">beta-galactosidase</fullName>
        <ecNumber evidence="3">3.2.1.23</ecNumber>
    </recommendedName>
</protein>
<dbReference type="Proteomes" id="UP001497453">
    <property type="component" value="Chromosome 6"/>
</dbReference>
<keyword evidence="9" id="KW-0812">Transmembrane</keyword>
<keyword evidence="12" id="KW-1185">Reference proteome</keyword>
<dbReference type="InterPro" id="IPR025972">
    <property type="entry name" value="BetaGal_dom3"/>
</dbReference>
<dbReference type="EMBL" id="OZ037949">
    <property type="protein sequence ID" value="CAL1711292.1"/>
    <property type="molecule type" value="Genomic_DNA"/>
</dbReference>
<evidence type="ECO:0000256" key="8">
    <source>
        <dbReference type="RuleBase" id="RU003679"/>
    </source>
</evidence>
<evidence type="ECO:0000256" key="3">
    <source>
        <dbReference type="ARBA" id="ARBA00012756"/>
    </source>
</evidence>
<evidence type="ECO:0000313" key="12">
    <source>
        <dbReference type="Proteomes" id="UP001497453"/>
    </source>
</evidence>
<dbReference type="SUPFAM" id="SSF49785">
    <property type="entry name" value="Galactose-binding domain-like"/>
    <property type="match status" value="2"/>
</dbReference>
<dbReference type="InterPro" id="IPR018954">
    <property type="entry name" value="Betagal_dom2"/>
</dbReference>
<dbReference type="EC" id="3.2.1.23" evidence="3"/>
<evidence type="ECO:0000256" key="7">
    <source>
        <dbReference type="ARBA" id="ARBA00023295"/>
    </source>
</evidence>
<dbReference type="InterPro" id="IPR037110">
    <property type="entry name" value="Betagal_dom2_sf"/>
</dbReference>
<evidence type="ECO:0000256" key="4">
    <source>
        <dbReference type="ARBA" id="ARBA00022729"/>
    </source>
</evidence>
<dbReference type="SMART" id="SM01029">
    <property type="entry name" value="BetaGal_dom2"/>
    <property type="match status" value="1"/>
</dbReference>
<proteinExistence type="inferred from homology"/>
<keyword evidence="6" id="KW-0325">Glycoprotein</keyword>
<dbReference type="SUPFAM" id="SSF51445">
    <property type="entry name" value="(Trans)glycosidases"/>
    <property type="match status" value="1"/>
</dbReference>
<keyword evidence="9" id="KW-0472">Membrane</keyword>
<evidence type="ECO:0000256" key="5">
    <source>
        <dbReference type="ARBA" id="ARBA00022801"/>
    </source>
</evidence>
<evidence type="ECO:0000256" key="9">
    <source>
        <dbReference type="SAM" id="Phobius"/>
    </source>
</evidence>
<dbReference type="Pfam" id="PF13364">
    <property type="entry name" value="BetaGal_ABD2"/>
    <property type="match status" value="2"/>
</dbReference>
<feature type="domain" description="Beta-galactosidase" evidence="10">
    <location>
        <begin position="393"/>
        <end position="575"/>
    </location>
</feature>
<sequence>MARYPLCVDMNALNNVLLVFLAVYIHGILSYTVPPGSAGFYHGNSSAAVTLDTHSLFLDDKRLFVFSGEVHPWRIPSGRAVWRDVFQKMKAAGFNSVSVYHHWGVSEGKQGELDFNDFRSHTDVYEVATEVGILVVARPGPYINAETTAGGFPGWLTNNPAKARTNQTGFTEAWTPYIESVAQFVEPFQYPDGPVIAVQSENEFFQSSASNPGRSESMQEIEDTLRANGVTKVPLTHNDAQPNGRFAQGLGAVDLYMWDAYPQGFLCSNPTSWPEVNANLDTAHQAFVPDQPWASGEFQGGSFDPWGGSGYDQCFLLTNEQFASVQYKNNYAAQTTYLNLYMTYGGTNWGNLAEPTVYTSYDYGAPIREDRTLSPKYSEIKLQATFLHASPDFLVATRFGNGTVGSGTAFSDNTRIYTTALSAPSGTHFYVIRQTSVRLLDSTQFTIRVNTTEGEVTIPQFGDTATLDGRESQVLVSEYTFGSHKLKYSTAEVFTWATIGDVDYLVLYANEGHSIETVISGVGNSAPIISGSSSITARSGSNGTAIITGSPSGISTVTIGRATVIVADKHTALSFWNVHLPTPNATLYDRAPDVPSVLVIGPYLVRNATLENSNSRLVLHGDLNGTTTMDVVAPPSVKTVTWNGNQVDVQKSNIGTLRGSLRFTLNEPTLPNLKEATWFCTDSLPEIKDGFDDSDWVTANKTTTVRPYQPFGGKFVLYSDEYGFHQGNTITRGHFTGKNVTGVRLSVQGGFNFGYSAWINSKFLGSSQGTNQYSAGGGIDLTNSTWTFDSADLNDGDNVLTVVVDPTGLEEDYDGDDTHKTPRGIRGYELFGGGDFTVWKLQGNLGGEDYPDKVRGPLNEGGLFVERQGAHLPGFSTNSWTRSTTSAPCTPYTGLTSAGIKAYRTTFSLDIPAGSDIPIALQFERTPTSSYRTVIYINGWQFGRFNSRDGPQTVFPLPEGILNHQGSNELLITVWSLDGGGAKVADLGLVATAVVSSSKEFIRGLVRSPSFSELRG</sequence>
<dbReference type="Gene3D" id="2.102.20.10">
    <property type="entry name" value="Beta-galactosidase, domain 2"/>
    <property type="match status" value="1"/>
</dbReference>
<dbReference type="InterPro" id="IPR036833">
    <property type="entry name" value="BetaGal_dom3_sf"/>
</dbReference>
<dbReference type="Pfam" id="PF13363">
    <property type="entry name" value="BetaGal_dom3"/>
    <property type="match status" value="1"/>
</dbReference>
<comment type="similarity">
    <text evidence="2 8">Belongs to the glycosyl hydrolase 35 family.</text>
</comment>
<dbReference type="Gene3D" id="2.60.120.260">
    <property type="entry name" value="Galactose-binding domain-like"/>
    <property type="match status" value="2"/>
</dbReference>
<gene>
    <name evidence="11" type="ORF">GFSPODELE1_LOCUS8274</name>
</gene>
<dbReference type="PANTHER" id="PTHR23421">
    <property type="entry name" value="BETA-GALACTOSIDASE RELATED"/>
    <property type="match status" value="1"/>
</dbReference>
<keyword evidence="7" id="KW-0326">Glycosidase</keyword>
<feature type="transmembrane region" description="Helical" evidence="9">
    <location>
        <begin position="12"/>
        <end position="33"/>
    </location>
</feature>
<reference evidence="12" key="1">
    <citation type="submission" date="2024-04" db="EMBL/GenBank/DDBJ databases">
        <authorList>
            <person name="Shaw F."/>
            <person name="Minotto A."/>
        </authorList>
    </citation>
    <scope>NUCLEOTIDE SEQUENCE [LARGE SCALE GENOMIC DNA]</scope>
</reference>